<evidence type="ECO:0000313" key="7">
    <source>
        <dbReference type="EMBL" id="SMN20985.1"/>
    </source>
</evidence>
<dbReference type="Gene3D" id="1.25.40.10">
    <property type="entry name" value="Tetratricopeptide repeat domain"/>
    <property type="match status" value="1"/>
</dbReference>
<dbReference type="PANTHER" id="PTHR23271:SF1">
    <property type="entry name" value="U3 SMALL NUCLEOLAR RNA-ASSOCIATED PROTEIN 6 HOMOLOG"/>
    <property type="match status" value="1"/>
</dbReference>
<accession>A0A1X7R5S7</accession>
<dbReference type="InterPro" id="IPR003107">
    <property type="entry name" value="HAT"/>
</dbReference>
<dbReference type="GO" id="GO:0032040">
    <property type="term" value="C:small-subunit processome"/>
    <property type="evidence" value="ECO:0007669"/>
    <property type="project" value="TreeGrafter"/>
</dbReference>
<dbReference type="InterPro" id="IPR055347">
    <property type="entry name" value="UTP6_N"/>
</dbReference>
<keyword evidence="4" id="KW-0677">Repeat</keyword>
<dbReference type="GO" id="GO:0034388">
    <property type="term" value="C:Pwp2p-containing subcomplex of 90S preribosome"/>
    <property type="evidence" value="ECO:0007669"/>
    <property type="project" value="TreeGrafter"/>
</dbReference>
<comment type="similarity">
    <text evidence="2">Belongs to the UTP6 family.</text>
</comment>
<sequence>MSSKTRYYLEQCIPELDDLVDKKLFTKNEISKIMKKRTDFEHRLNSRGSSTNDYMKYIAYENNVEKLRKKRVKRILQSGKTNSISDWSIGQRITFIYQRGTNKFPQDLKLWAMYLQYLKTRGAETSYKKIHAVYNQLLKLHPSSVDVWISCAKYEYEVHANFKSCRTIFQNGLRFNGDSAKLWYEYIKFELNFITKLLNRRKVMGLINEREQELDMLNDENKNGNDDDSLKLPSTGDAMKDKLNELPEADINMLGNTETNPALRGDIALTIFDVAIETLGKYYVNKHKGYYVGTNTDFEKQLNRDAVEVLFKKSVEYIALFDKFDDLDRLYLINHVIQFWRSEHFGINLETDCPELYIETIYLDIILNVRYMTVENLNIDELQMSVKKYMAYSNKLSLPVVKSTQIKYKDYIKETFLDAMEKENDPRFRILEMIYNKL</sequence>
<dbReference type="GO" id="GO:0030515">
    <property type="term" value="F:snoRNA binding"/>
    <property type="evidence" value="ECO:0007669"/>
    <property type="project" value="InterPro"/>
</dbReference>
<dbReference type="AlphaFoldDB" id="A0A1X7R5S7"/>
<dbReference type="OrthoDB" id="28112at2759"/>
<keyword evidence="3" id="KW-0698">rRNA processing</keyword>
<evidence type="ECO:0000313" key="8">
    <source>
        <dbReference type="Proteomes" id="UP000196158"/>
    </source>
</evidence>
<evidence type="ECO:0000256" key="2">
    <source>
        <dbReference type="ARBA" id="ARBA00010734"/>
    </source>
</evidence>
<evidence type="ECO:0000256" key="4">
    <source>
        <dbReference type="ARBA" id="ARBA00022737"/>
    </source>
</evidence>
<organism evidence="7 8">
    <name type="scientific">Maudiozyma saulgeensis</name>
    <dbReference type="NCBI Taxonomy" id="1789683"/>
    <lineage>
        <taxon>Eukaryota</taxon>
        <taxon>Fungi</taxon>
        <taxon>Dikarya</taxon>
        <taxon>Ascomycota</taxon>
        <taxon>Saccharomycotina</taxon>
        <taxon>Saccharomycetes</taxon>
        <taxon>Saccharomycetales</taxon>
        <taxon>Saccharomycetaceae</taxon>
        <taxon>Maudiozyma</taxon>
    </lineage>
</organism>
<dbReference type="InterPro" id="IPR013949">
    <property type="entry name" value="Utp6"/>
</dbReference>
<comment type="subcellular location">
    <subcellularLocation>
        <location evidence="1">Nucleus</location>
        <location evidence="1">Nucleolus</location>
    </subcellularLocation>
</comment>
<name>A0A1X7R5S7_9SACH</name>
<reference evidence="7 8" key="1">
    <citation type="submission" date="2017-04" db="EMBL/GenBank/DDBJ databases">
        <authorList>
            <person name="Afonso C.L."/>
            <person name="Miller P.J."/>
            <person name="Scott M.A."/>
            <person name="Spackman E."/>
            <person name="Goraichik I."/>
            <person name="Dimitrov K.M."/>
            <person name="Suarez D.L."/>
            <person name="Swayne D.E."/>
        </authorList>
    </citation>
    <scope>NUCLEOTIDE SEQUENCE [LARGE SCALE GENOMIC DNA]</scope>
</reference>
<dbReference type="Pfam" id="PF23240">
    <property type="entry name" value="HAT_PRP39_N"/>
    <property type="match status" value="1"/>
</dbReference>
<dbReference type="SMART" id="SM00386">
    <property type="entry name" value="HAT"/>
    <property type="match status" value="3"/>
</dbReference>
<dbReference type="STRING" id="1789683.A0A1X7R5S7"/>
<proteinExistence type="inferred from homology"/>
<feature type="domain" description="U3 small nucleolar RNA-associated protein 6 N-terminal" evidence="6">
    <location>
        <begin position="9"/>
        <end position="92"/>
    </location>
</feature>
<gene>
    <name evidence="7" type="ORF">KASA_0M04290G</name>
</gene>
<dbReference type="Proteomes" id="UP000196158">
    <property type="component" value="Unassembled WGS sequence"/>
</dbReference>
<evidence type="ECO:0000256" key="1">
    <source>
        <dbReference type="ARBA" id="ARBA00004604"/>
    </source>
</evidence>
<dbReference type="EMBL" id="FXLY01000006">
    <property type="protein sequence ID" value="SMN20985.1"/>
    <property type="molecule type" value="Genomic_DNA"/>
</dbReference>
<keyword evidence="5" id="KW-0539">Nucleus</keyword>
<evidence type="ECO:0000256" key="3">
    <source>
        <dbReference type="ARBA" id="ARBA00022552"/>
    </source>
</evidence>
<dbReference type="PANTHER" id="PTHR23271">
    <property type="entry name" value="HEPATOCELLULAR CARCINOMA-ASSOCIATED ANTIGEN 66"/>
    <property type="match status" value="1"/>
</dbReference>
<evidence type="ECO:0000259" key="6">
    <source>
        <dbReference type="Pfam" id="PF08640"/>
    </source>
</evidence>
<dbReference type="Pfam" id="PF08640">
    <property type="entry name" value="U3_assoc_6"/>
    <property type="match status" value="1"/>
</dbReference>
<protein>
    <submittedName>
        <fullName evidence="7">Similar to Saccharomyces cerevisiae YDR449C UTP6 Nucleolar protein</fullName>
    </submittedName>
</protein>
<dbReference type="InterPro" id="IPR011990">
    <property type="entry name" value="TPR-like_helical_dom_sf"/>
</dbReference>
<keyword evidence="8" id="KW-1185">Reference proteome</keyword>
<dbReference type="GO" id="GO:0000462">
    <property type="term" value="P:maturation of SSU-rRNA from tricistronic rRNA transcript (SSU-rRNA, 5.8S rRNA, LSU-rRNA)"/>
    <property type="evidence" value="ECO:0007669"/>
    <property type="project" value="InterPro"/>
</dbReference>
<evidence type="ECO:0000256" key="5">
    <source>
        <dbReference type="ARBA" id="ARBA00023242"/>
    </source>
</evidence>
<dbReference type="SUPFAM" id="SSF48452">
    <property type="entry name" value="TPR-like"/>
    <property type="match status" value="1"/>
</dbReference>